<evidence type="ECO:0000256" key="3">
    <source>
        <dbReference type="PROSITE-ProRule" id="PRU00267"/>
    </source>
</evidence>
<dbReference type="InParanoid" id="A0A6L2Q3M0"/>
<dbReference type="GO" id="GO:0006298">
    <property type="term" value="P:mismatch repair"/>
    <property type="evidence" value="ECO:0007669"/>
    <property type="project" value="InterPro"/>
</dbReference>
<dbReference type="GO" id="GO:0016887">
    <property type="term" value="F:ATP hydrolysis activity"/>
    <property type="evidence" value="ECO:0007669"/>
    <property type="project" value="InterPro"/>
</dbReference>
<keyword evidence="3" id="KW-0539">Nucleus</keyword>
<dbReference type="Pfam" id="PF00505">
    <property type="entry name" value="HMG_box"/>
    <property type="match status" value="1"/>
</dbReference>
<dbReference type="GO" id="GO:0005524">
    <property type="term" value="F:ATP binding"/>
    <property type="evidence" value="ECO:0007669"/>
    <property type="project" value="InterPro"/>
</dbReference>
<evidence type="ECO:0000259" key="4">
    <source>
        <dbReference type="PROSITE" id="PS50118"/>
    </source>
</evidence>
<name>A0A6L2Q3M0_COPFO</name>
<dbReference type="SUPFAM" id="SSF54211">
    <property type="entry name" value="Ribosomal protein S5 domain 2-like"/>
    <property type="match status" value="1"/>
</dbReference>
<dbReference type="FunFam" id="3.30.565.10:FF:000017">
    <property type="entry name" value="PMS1 homolog 1, mismatch repair system component"/>
    <property type="match status" value="1"/>
</dbReference>
<dbReference type="CDD" id="cd00084">
    <property type="entry name" value="HMG-box_SF"/>
    <property type="match status" value="1"/>
</dbReference>
<evidence type="ECO:0000256" key="1">
    <source>
        <dbReference type="ARBA" id="ARBA00006082"/>
    </source>
</evidence>
<keyword evidence="2" id="KW-0227">DNA damage</keyword>
<evidence type="ECO:0000256" key="2">
    <source>
        <dbReference type="ARBA" id="ARBA00022763"/>
    </source>
</evidence>
<dbReference type="PROSITE" id="PS00058">
    <property type="entry name" value="DNA_MISMATCH_REPAIR_1"/>
    <property type="match status" value="1"/>
</dbReference>
<dbReference type="InterPro" id="IPR014762">
    <property type="entry name" value="DNA_mismatch_repair_CS"/>
</dbReference>
<accession>A0A6L2Q3M0</accession>
<dbReference type="InterPro" id="IPR038973">
    <property type="entry name" value="MutL/Mlh/Pms-like"/>
</dbReference>
<dbReference type="InterPro" id="IPR036910">
    <property type="entry name" value="HMG_box_dom_sf"/>
</dbReference>
<dbReference type="OrthoDB" id="10254304at2759"/>
<dbReference type="GO" id="GO:0030983">
    <property type="term" value="F:mismatched DNA binding"/>
    <property type="evidence" value="ECO:0007669"/>
    <property type="project" value="InterPro"/>
</dbReference>
<dbReference type="PROSITE" id="PS50118">
    <property type="entry name" value="HMG_BOX_2"/>
    <property type="match status" value="1"/>
</dbReference>
<dbReference type="SUPFAM" id="SSF55874">
    <property type="entry name" value="ATPase domain of HSP90 chaperone/DNA topoisomerase II/histidine kinase"/>
    <property type="match status" value="1"/>
</dbReference>
<comment type="similarity">
    <text evidence="1">Belongs to the DNA mismatch repair MutL/HexB family.</text>
</comment>
<comment type="caution">
    <text evidence="5">The sequence shown here is derived from an EMBL/GenBank/DDBJ whole genome shotgun (WGS) entry which is preliminary data.</text>
</comment>
<evidence type="ECO:0000313" key="5">
    <source>
        <dbReference type="EMBL" id="GFG38994.1"/>
    </source>
</evidence>
<dbReference type="Pfam" id="PF13589">
    <property type="entry name" value="HATPase_c_3"/>
    <property type="match status" value="1"/>
</dbReference>
<dbReference type="InterPro" id="IPR036890">
    <property type="entry name" value="HATPase_C_sf"/>
</dbReference>
<organism evidence="5 6">
    <name type="scientific">Coptotermes formosanus</name>
    <name type="common">Formosan subterranean termite</name>
    <dbReference type="NCBI Taxonomy" id="36987"/>
    <lineage>
        <taxon>Eukaryota</taxon>
        <taxon>Metazoa</taxon>
        <taxon>Ecdysozoa</taxon>
        <taxon>Arthropoda</taxon>
        <taxon>Hexapoda</taxon>
        <taxon>Insecta</taxon>
        <taxon>Pterygota</taxon>
        <taxon>Neoptera</taxon>
        <taxon>Polyneoptera</taxon>
        <taxon>Dictyoptera</taxon>
        <taxon>Blattodea</taxon>
        <taxon>Blattoidea</taxon>
        <taxon>Termitoidae</taxon>
        <taxon>Rhinotermitidae</taxon>
        <taxon>Coptotermes</taxon>
    </lineage>
</organism>
<dbReference type="InterPro" id="IPR013507">
    <property type="entry name" value="DNA_mismatch_S5_2-like"/>
</dbReference>
<sequence length="1081" mass="119696">MSIKQLPSSTIKLVTSTQTITSVSSVVKELMENALDAEALNIDVKLENNGLDRIEVKDDGSGIKKTDVQYVCLPSYTSKIRGYADLEKLHSYGFRGEALNAICHVADVTVTTRTSEDELAMVYTINSDGNIVTTKPSHFGKGTLVTVSRLFRNIPVRKNYLNSGRRAAEELKRVDNIVKCLAVIHPSLRVTFCHNKCLLWQKSACASLRLSLMQVVGHFISSKLEELVLREPEASAQTFLICLSVDMLVPRRDTENVVALCLSNVDCMMLYINRRPVRCKKLEKMILKYIAECFSGQPLTHKYPYCLVSIVVSPGEIDANLEPNKTQVLLKDEDEVLSKIENLLSSYYGVKEEMQQISNALDTAAVPQAKPPPFQPPSTQHNPGTTRGKLVSLEQKGGECKRMKVDSAVGGKAADLDAVVTQVGRERFKNSAVTELMETALHEERDLYADDSIFDSVVCNETMLATGASKVASDGGTVTRNTCTDSNKNFNSRFANSETNVCVDPCNTSVPEINPCEQSGRNVVSTHLHCNELLAVSSKEHDGVCDSPLGAAGFAVMNDGDEIVVQNTGKVRIHESSSTVTLNETGSLKSVMQDVNTCATNCKEMPVRSVPEDVSKENDRNFFFNSDFDEEIECSSSSSNTAFIPNDRSATIKNIGHTDSHKQACSTIGLVSDVSTAGIPLPGLGEHVWQDADFAVERWSKGQVKAPNGKVMQGSSLLLPKAVTASKLPEMLNSSAQSVSSQMGCKERSAFTKFARHERPKLLQEFPGIAFTKVSELLVERWRALPLEEHIRYENLAKEMDNKRKRGTSGMGGEPILNIKGFVNKSASPKTAAKQIQKRPYRREVALDISLQKLKQKDVPVHKQVSDAIPVLIGQLRPSGTWIYRKDNELGVVRHWGLQETVLYHRLMVDHSIPLKKLDTGIPVDESALGPDLWKVLLSLDKTYDVSTNAVIVTSDVISKNGFRIEILEASGRASCMLTETASTISFYGVNDLKDVLELIRKYGCSSLEKCRSQRVICYVRDEAVRKVRQCPGIMERSALQDLIRFWHLNLTHLGGICLHRKPFFCRLEDLSVLNIQKQKD</sequence>
<dbReference type="GO" id="GO:0032389">
    <property type="term" value="C:MutLalpha complex"/>
    <property type="evidence" value="ECO:0007669"/>
    <property type="project" value="TreeGrafter"/>
</dbReference>
<dbReference type="Gene3D" id="1.10.30.10">
    <property type="entry name" value="High mobility group box domain"/>
    <property type="match status" value="1"/>
</dbReference>
<feature type="domain" description="HMG box" evidence="4">
    <location>
        <begin position="744"/>
        <end position="812"/>
    </location>
</feature>
<dbReference type="Proteomes" id="UP000502823">
    <property type="component" value="Unassembled WGS sequence"/>
</dbReference>
<dbReference type="CDD" id="cd16926">
    <property type="entry name" value="HATPase_MutL-MLH-PMS-like"/>
    <property type="match status" value="1"/>
</dbReference>
<dbReference type="InterPro" id="IPR009071">
    <property type="entry name" value="HMG_box_dom"/>
</dbReference>
<dbReference type="SMART" id="SM01340">
    <property type="entry name" value="DNA_mis_repair"/>
    <property type="match status" value="1"/>
</dbReference>
<keyword evidence="6" id="KW-1185">Reference proteome</keyword>
<dbReference type="InterPro" id="IPR014721">
    <property type="entry name" value="Ribsml_uS5_D2-typ_fold_subgr"/>
</dbReference>
<dbReference type="Pfam" id="PF01119">
    <property type="entry name" value="DNA_mis_repair"/>
    <property type="match status" value="1"/>
</dbReference>
<dbReference type="PANTHER" id="PTHR10073:SF54">
    <property type="entry name" value="PMS1 PROTEIN HOMOLOG 1"/>
    <property type="match status" value="1"/>
</dbReference>
<feature type="DNA-binding region" description="HMG box" evidence="3">
    <location>
        <begin position="744"/>
        <end position="812"/>
    </location>
</feature>
<dbReference type="Gene3D" id="3.30.565.10">
    <property type="entry name" value="Histidine kinase-like ATPase, C-terminal domain"/>
    <property type="match status" value="1"/>
</dbReference>
<dbReference type="SMART" id="SM00398">
    <property type="entry name" value="HMG"/>
    <property type="match status" value="1"/>
</dbReference>
<keyword evidence="3" id="KW-0238">DNA-binding</keyword>
<dbReference type="AlphaFoldDB" id="A0A6L2Q3M0"/>
<dbReference type="InterPro" id="IPR002099">
    <property type="entry name" value="MutL/Mlh/PMS"/>
</dbReference>
<dbReference type="InterPro" id="IPR020568">
    <property type="entry name" value="Ribosomal_Su5_D2-typ_SF"/>
</dbReference>
<gene>
    <name evidence="5" type="ORF">Cfor_08017</name>
</gene>
<proteinExistence type="inferred from homology"/>
<dbReference type="SUPFAM" id="SSF47095">
    <property type="entry name" value="HMG-box"/>
    <property type="match status" value="1"/>
</dbReference>
<evidence type="ECO:0000313" key="6">
    <source>
        <dbReference type="Proteomes" id="UP000502823"/>
    </source>
</evidence>
<protein>
    <recommendedName>
        <fullName evidence="4">HMG box domain-containing protein</fullName>
    </recommendedName>
</protein>
<reference evidence="6" key="1">
    <citation type="submission" date="2020-01" db="EMBL/GenBank/DDBJ databases">
        <title>Draft genome sequence of the Termite Coptotermes fromosanus.</title>
        <authorList>
            <person name="Itakura S."/>
            <person name="Yosikawa Y."/>
            <person name="Umezawa K."/>
        </authorList>
    </citation>
    <scope>NUCLEOTIDE SEQUENCE [LARGE SCALE GENOMIC DNA]</scope>
</reference>
<dbReference type="NCBIfam" id="TIGR00585">
    <property type="entry name" value="mutl"/>
    <property type="match status" value="1"/>
</dbReference>
<dbReference type="GO" id="GO:0140664">
    <property type="term" value="F:ATP-dependent DNA damage sensor activity"/>
    <property type="evidence" value="ECO:0007669"/>
    <property type="project" value="InterPro"/>
</dbReference>
<dbReference type="Gene3D" id="3.30.230.10">
    <property type="match status" value="1"/>
</dbReference>
<dbReference type="CDD" id="cd00782">
    <property type="entry name" value="MutL_Trans"/>
    <property type="match status" value="1"/>
</dbReference>
<dbReference type="PANTHER" id="PTHR10073">
    <property type="entry name" value="DNA MISMATCH REPAIR PROTEIN MLH, PMS, MUTL"/>
    <property type="match status" value="1"/>
</dbReference>
<dbReference type="EMBL" id="BLKM01000841">
    <property type="protein sequence ID" value="GFG38994.1"/>
    <property type="molecule type" value="Genomic_DNA"/>
</dbReference>